<evidence type="ECO:0008006" key="3">
    <source>
        <dbReference type="Google" id="ProtNLM"/>
    </source>
</evidence>
<dbReference type="SUPFAM" id="SSF55961">
    <property type="entry name" value="Bet v1-like"/>
    <property type="match status" value="1"/>
</dbReference>
<dbReference type="Gene3D" id="3.30.530.20">
    <property type="match status" value="1"/>
</dbReference>
<name>A0ABQ2HZW6_9MICO</name>
<dbReference type="Proteomes" id="UP000623461">
    <property type="component" value="Unassembled WGS sequence"/>
</dbReference>
<proteinExistence type="predicted"/>
<evidence type="ECO:0000313" key="2">
    <source>
        <dbReference type="Proteomes" id="UP000623461"/>
    </source>
</evidence>
<dbReference type="RefSeq" id="WP_030196121.1">
    <property type="nucleotide sequence ID" value="NZ_BMNZ01000004.1"/>
</dbReference>
<dbReference type="InterPro" id="IPR019587">
    <property type="entry name" value="Polyketide_cyclase/dehydratase"/>
</dbReference>
<dbReference type="Pfam" id="PF10604">
    <property type="entry name" value="Polyketide_cyc2"/>
    <property type="match status" value="1"/>
</dbReference>
<reference evidence="2" key="1">
    <citation type="journal article" date="2019" name="Int. J. Syst. Evol. Microbiol.">
        <title>The Global Catalogue of Microorganisms (GCM) 10K type strain sequencing project: providing services to taxonomists for standard genome sequencing and annotation.</title>
        <authorList>
            <consortium name="The Broad Institute Genomics Platform"/>
            <consortium name="The Broad Institute Genome Sequencing Center for Infectious Disease"/>
            <person name="Wu L."/>
            <person name="Ma J."/>
        </authorList>
    </citation>
    <scope>NUCLEOTIDE SEQUENCE [LARGE SCALE GENOMIC DNA]</scope>
    <source>
        <strain evidence="2">JCM 1365</strain>
    </source>
</reference>
<organism evidence="1 2">
    <name type="scientific">Terrabacter tumescens</name>
    <dbReference type="NCBI Taxonomy" id="60443"/>
    <lineage>
        <taxon>Bacteria</taxon>
        <taxon>Bacillati</taxon>
        <taxon>Actinomycetota</taxon>
        <taxon>Actinomycetes</taxon>
        <taxon>Micrococcales</taxon>
        <taxon>Intrasporangiaceae</taxon>
        <taxon>Terrabacter</taxon>
    </lineage>
</organism>
<protein>
    <recommendedName>
        <fullName evidence="3">SRPBCC family protein</fullName>
    </recommendedName>
</protein>
<dbReference type="EMBL" id="BMNZ01000004">
    <property type="protein sequence ID" value="GGM96383.1"/>
    <property type="molecule type" value="Genomic_DNA"/>
</dbReference>
<accession>A0ABQ2HZW6</accession>
<gene>
    <name evidence="1" type="ORF">GCM10009721_23740</name>
</gene>
<dbReference type="InterPro" id="IPR023393">
    <property type="entry name" value="START-like_dom_sf"/>
</dbReference>
<evidence type="ECO:0000313" key="1">
    <source>
        <dbReference type="EMBL" id="GGM96383.1"/>
    </source>
</evidence>
<sequence length="158" mass="17596">MPSSLHLESSRAVPVEVGAAFDRLIAHPLTDLMSRRYGLLPPIREVRDQSGPWGTVGQTRTIVTSDGGTMRERLTEVVRPERFDYVLTDFTGAFKPLVSHVDGRWAFAPVGTGVLITWSWTLHPTSAYAARVLPLVGRMWRGYARQALEHTSDVLLGR</sequence>
<keyword evidence="2" id="KW-1185">Reference proteome</keyword>
<comment type="caution">
    <text evidence="1">The sequence shown here is derived from an EMBL/GenBank/DDBJ whole genome shotgun (WGS) entry which is preliminary data.</text>
</comment>